<feature type="signal peptide" evidence="2">
    <location>
        <begin position="1"/>
        <end position="18"/>
    </location>
</feature>
<feature type="chain" id="PRO_5007870365" evidence="2">
    <location>
        <begin position="19"/>
        <end position="93"/>
    </location>
</feature>
<evidence type="ECO:0000256" key="2">
    <source>
        <dbReference type="SAM" id="SignalP"/>
    </source>
</evidence>
<keyword evidence="4" id="KW-1185">Reference proteome</keyword>
<evidence type="ECO:0000313" key="4">
    <source>
        <dbReference type="Proteomes" id="UP000077266"/>
    </source>
</evidence>
<feature type="region of interest" description="Disordered" evidence="1">
    <location>
        <begin position="24"/>
        <end position="59"/>
    </location>
</feature>
<proteinExistence type="predicted"/>
<reference evidence="3 4" key="1">
    <citation type="journal article" date="2016" name="Mol. Biol. Evol.">
        <title>Comparative Genomics of Early-Diverging Mushroom-Forming Fungi Provides Insights into the Origins of Lignocellulose Decay Capabilities.</title>
        <authorList>
            <person name="Nagy L.G."/>
            <person name="Riley R."/>
            <person name="Tritt A."/>
            <person name="Adam C."/>
            <person name="Daum C."/>
            <person name="Floudas D."/>
            <person name="Sun H."/>
            <person name="Yadav J.S."/>
            <person name="Pangilinan J."/>
            <person name="Larsson K.H."/>
            <person name="Matsuura K."/>
            <person name="Barry K."/>
            <person name="Labutti K."/>
            <person name="Kuo R."/>
            <person name="Ohm R.A."/>
            <person name="Bhattacharya S.S."/>
            <person name="Shirouzu T."/>
            <person name="Yoshinaga Y."/>
            <person name="Martin F.M."/>
            <person name="Grigoriev I.V."/>
            <person name="Hibbett D.S."/>
        </authorList>
    </citation>
    <scope>NUCLEOTIDE SEQUENCE [LARGE SCALE GENOMIC DNA]</scope>
    <source>
        <strain evidence="3 4">HHB12029</strain>
    </source>
</reference>
<dbReference type="AlphaFoldDB" id="A0A166A1D4"/>
<dbReference type="EMBL" id="KV426118">
    <property type="protein sequence ID" value="KZV87669.1"/>
    <property type="molecule type" value="Genomic_DNA"/>
</dbReference>
<evidence type="ECO:0000313" key="3">
    <source>
        <dbReference type="EMBL" id="KZV87669.1"/>
    </source>
</evidence>
<dbReference type="Proteomes" id="UP000077266">
    <property type="component" value="Unassembled WGS sequence"/>
</dbReference>
<dbReference type="InParanoid" id="A0A166A1D4"/>
<name>A0A166A1D4_EXIGL</name>
<organism evidence="3 4">
    <name type="scientific">Exidia glandulosa HHB12029</name>
    <dbReference type="NCBI Taxonomy" id="1314781"/>
    <lineage>
        <taxon>Eukaryota</taxon>
        <taxon>Fungi</taxon>
        <taxon>Dikarya</taxon>
        <taxon>Basidiomycota</taxon>
        <taxon>Agaricomycotina</taxon>
        <taxon>Agaricomycetes</taxon>
        <taxon>Auriculariales</taxon>
        <taxon>Exidiaceae</taxon>
        <taxon>Exidia</taxon>
    </lineage>
</organism>
<accession>A0A166A1D4</accession>
<protein>
    <submittedName>
        <fullName evidence="3">Uncharacterized protein</fullName>
    </submittedName>
</protein>
<gene>
    <name evidence="3" type="ORF">EXIGLDRAFT_773388</name>
</gene>
<evidence type="ECO:0000256" key="1">
    <source>
        <dbReference type="SAM" id="MobiDB-lite"/>
    </source>
</evidence>
<sequence length="93" mass="8870">MHALTLASSLLTIAVVLGAPMPGINMNSNETGPVNAGSLPTAPNGAGGTGSLPVPSGLPSVDAVPELPVPAPSVGDIMSGKVLGAAQGLPLPI</sequence>
<keyword evidence="2" id="KW-0732">Signal</keyword>